<evidence type="ECO:0000313" key="1">
    <source>
        <dbReference type="EMBL" id="KAH3735655.1"/>
    </source>
</evidence>
<protein>
    <submittedName>
        <fullName evidence="1">Uncharacterized protein</fullName>
    </submittedName>
</protein>
<gene>
    <name evidence="1" type="ORF">DPMN_042190</name>
</gene>
<evidence type="ECO:0000313" key="2">
    <source>
        <dbReference type="Proteomes" id="UP000828390"/>
    </source>
</evidence>
<proteinExistence type="predicted"/>
<comment type="caution">
    <text evidence="1">The sequence shown here is derived from an EMBL/GenBank/DDBJ whole genome shotgun (WGS) entry which is preliminary data.</text>
</comment>
<reference evidence="1" key="2">
    <citation type="submission" date="2020-11" db="EMBL/GenBank/DDBJ databases">
        <authorList>
            <person name="McCartney M.A."/>
            <person name="Auch B."/>
            <person name="Kono T."/>
            <person name="Mallez S."/>
            <person name="Becker A."/>
            <person name="Gohl D.M."/>
            <person name="Silverstein K.A.T."/>
            <person name="Koren S."/>
            <person name="Bechman K.B."/>
            <person name="Herman A."/>
            <person name="Abrahante J.E."/>
            <person name="Garbe J."/>
        </authorList>
    </citation>
    <scope>NUCLEOTIDE SEQUENCE</scope>
    <source>
        <strain evidence="1">Duluth1</strain>
        <tissue evidence="1">Whole animal</tissue>
    </source>
</reference>
<reference evidence="1" key="1">
    <citation type="journal article" date="2019" name="bioRxiv">
        <title>The Genome of the Zebra Mussel, Dreissena polymorpha: A Resource for Invasive Species Research.</title>
        <authorList>
            <person name="McCartney M.A."/>
            <person name="Auch B."/>
            <person name="Kono T."/>
            <person name="Mallez S."/>
            <person name="Zhang Y."/>
            <person name="Obille A."/>
            <person name="Becker A."/>
            <person name="Abrahante J.E."/>
            <person name="Garbe J."/>
            <person name="Badalamenti J.P."/>
            <person name="Herman A."/>
            <person name="Mangelson H."/>
            <person name="Liachko I."/>
            <person name="Sullivan S."/>
            <person name="Sone E.D."/>
            <person name="Koren S."/>
            <person name="Silverstein K.A.T."/>
            <person name="Beckman K.B."/>
            <person name="Gohl D.M."/>
        </authorList>
    </citation>
    <scope>NUCLEOTIDE SEQUENCE</scope>
    <source>
        <strain evidence="1">Duluth1</strain>
        <tissue evidence="1">Whole animal</tissue>
    </source>
</reference>
<dbReference type="Proteomes" id="UP000828390">
    <property type="component" value="Unassembled WGS sequence"/>
</dbReference>
<name>A0A9D4HUK2_DREPO</name>
<dbReference type="EMBL" id="JAIWYP010000011">
    <property type="protein sequence ID" value="KAH3735655.1"/>
    <property type="molecule type" value="Genomic_DNA"/>
</dbReference>
<sequence>MCFSSKLPGVRFCHEDKVSDHYAGLFAHFNASTRVIEDGIKDAQLSGEFTCTCTITAEEVIELLSVWSKVAAISQDCNKHININTDADSVKFSGCRDSPKESLSQIPAGQQIRLILKTSTEQLQDDDYVIYIAPGMHSVNGRAFAILIMEYTVCL</sequence>
<dbReference type="AlphaFoldDB" id="A0A9D4HUK2"/>
<organism evidence="1 2">
    <name type="scientific">Dreissena polymorpha</name>
    <name type="common">Zebra mussel</name>
    <name type="synonym">Mytilus polymorpha</name>
    <dbReference type="NCBI Taxonomy" id="45954"/>
    <lineage>
        <taxon>Eukaryota</taxon>
        <taxon>Metazoa</taxon>
        <taxon>Spiralia</taxon>
        <taxon>Lophotrochozoa</taxon>
        <taxon>Mollusca</taxon>
        <taxon>Bivalvia</taxon>
        <taxon>Autobranchia</taxon>
        <taxon>Heteroconchia</taxon>
        <taxon>Euheterodonta</taxon>
        <taxon>Imparidentia</taxon>
        <taxon>Neoheterodontei</taxon>
        <taxon>Myida</taxon>
        <taxon>Dreissenoidea</taxon>
        <taxon>Dreissenidae</taxon>
        <taxon>Dreissena</taxon>
    </lineage>
</organism>
<keyword evidence="2" id="KW-1185">Reference proteome</keyword>
<accession>A0A9D4HUK2</accession>